<dbReference type="InterPro" id="IPR024462">
    <property type="entry name" value="GH116_N"/>
</dbReference>
<evidence type="ECO:0000313" key="3">
    <source>
        <dbReference type="EMBL" id="MBE1607004.1"/>
    </source>
</evidence>
<dbReference type="PANTHER" id="PTHR12654">
    <property type="entry name" value="BILE ACID BETA-GLUCOSIDASE-RELATED"/>
    <property type="match status" value="1"/>
</dbReference>
<comment type="caution">
    <text evidence="3">The sequence shown here is derived from an EMBL/GenBank/DDBJ whole genome shotgun (WGS) entry which is preliminary data.</text>
</comment>
<gene>
    <name evidence="3" type="ORF">HEB94_003852</name>
</gene>
<dbReference type="EMBL" id="JADBEM010000001">
    <property type="protein sequence ID" value="MBE1607004.1"/>
    <property type="molecule type" value="Genomic_DNA"/>
</dbReference>
<reference evidence="3" key="1">
    <citation type="submission" date="2020-10" db="EMBL/GenBank/DDBJ databases">
        <title>Sequencing the genomes of 1000 actinobacteria strains.</title>
        <authorList>
            <person name="Klenk H.-P."/>
        </authorList>
    </citation>
    <scope>NUCLEOTIDE SEQUENCE</scope>
    <source>
        <strain evidence="3">DSM 45354</strain>
    </source>
</reference>
<dbReference type="GO" id="GO:0005975">
    <property type="term" value="P:carbohydrate metabolic process"/>
    <property type="evidence" value="ECO:0007669"/>
    <property type="project" value="InterPro"/>
</dbReference>
<dbReference type="InterPro" id="IPR008928">
    <property type="entry name" value="6-hairpin_glycosidase_sf"/>
</dbReference>
<evidence type="ECO:0000313" key="4">
    <source>
        <dbReference type="Proteomes" id="UP000638648"/>
    </source>
</evidence>
<dbReference type="Pfam" id="PF12215">
    <property type="entry name" value="Glyco_hydr_116N"/>
    <property type="match status" value="1"/>
</dbReference>
<proteinExistence type="predicted"/>
<name>A0A927MVI1_9ACTN</name>
<evidence type="ECO:0000259" key="1">
    <source>
        <dbReference type="Pfam" id="PF04685"/>
    </source>
</evidence>
<accession>A0A927MVI1</accession>
<dbReference type="AlphaFoldDB" id="A0A927MVI1"/>
<keyword evidence="4" id="KW-1185">Reference proteome</keyword>
<dbReference type="InterPro" id="IPR052566">
    <property type="entry name" value="Non-lysos_glucosylceramidase"/>
</dbReference>
<dbReference type="Proteomes" id="UP000638648">
    <property type="component" value="Unassembled WGS sequence"/>
</dbReference>
<dbReference type="SUPFAM" id="SSF48208">
    <property type="entry name" value="Six-hairpin glycosidases"/>
    <property type="match status" value="1"/>
</dbReference>
<dbReference type="InterPro" id="IPR012341">
    <property type="entry name" value="6hp_glycosidase-like_sf"/>
</dbReference>
<organism evidence="3 4">
    <name type="scientific">Actinopolymorpha pittospori</name>
    <dbReference type="NCBI Taxonomy" id="648752"/>
    <lineage>
        <taxon>Bacteria</taxon>
        <taxon>Bacillati</taxon>
        <taxon>Actinomycetota</taxon>
        <taxon>Actinomycetes</taxon>
        <taxon>Propionibacteriales</taxon>
        <taxon>Actinopolymorphaceae</taxon>
        <taxon>Actinopolymorpha</taxon>
    </lineage>
</organism>
<protein>
    <submittedName>
        <fullName evidence="3">Uncharacterized protein (DUF608 family)</fullName>
    </submittedName>
</protein>
<dbReference type="Pfam" id="PF04685">
    <property type="entry name" value="DUF608"/>
    <property type="match status" value="1"/>
</dbReference>
<feature type="domain" description="Glycosyl-hydrolase family 116 N-terminal" evidence="2">
    <location>
        <begin position="22"/>
        <end position="332"/>
    </location>
</feature>
<dbReference type="InterPro" id="IPR006775">
    <property type="entry name" value="GH116_catalytic"/>
</dbReference>
<feature type="domain" description="Glycosyl-hydrolase family 116 catalytic region" evidence="1">
    <location>
        <begin position="447"/>
        <end position="747"/>
    </location>
</feature>
<sequence>MSRREWPVLRTYDADHLDRISLPLGGIGTGTIGLGGRGDLRDFEVGNRPAKGFRPAVCMAALRTQSSAGVQTRVLEGPLPDWAFEGWRGATAANHGLPRFAHPSFDGSYPLGRVRLDDDSSPVSVSVEGFNPMVPGDLDASSWPTVVLRYRLVNKTAVRVNASVALSLSNFVGSDGTHDQTGDNRNTMVTAPGVTGIRMEAPTLDARAEPAGEFVLAVLGEDAAEVSARTAWSSASWGGGLLDFWDDLTSDGRLDDRSGTDRRPVGSLCRSVDLAPRSEGEVVFILAWRFPNRRAWRSEDHGIDVAEYAEEIVGNHYAEVFGSPWETVQRFADHLDALEARTVRAVGALAASSVPAEIKEAAIFNLSTLRSQTVFRTADGRFYGWEGLTDRTGSCFGSCSHVWGYEFATGFWFPEISRSMRETQFGLCTDDRGHMSFRVGLPIEKARTWKIAAADGQMATLVHLYNDWRLCGDDEWLRRLWPSARKAMEFCWIEGGWDADADGVMEGCQHNTMDVEYYGPNPQMGSWYLAALRACAVMAEALGEPDFAARCTALADAGSKWLDAHLFNGSFYRHLVRPVEEDGLIAEGLRHPSMGSASVEDPDLQLADGCLVDQLVGQYASRTVGLGALLDGEHVATTLESIWRRNFHRDLSGHFNNMRSYALADEAATLMCSYDEGNRPARPFPYFNEAMTGFEYTAATSMIFDGDRSQGLELIRAVRDRYRGNRRNPYDEAECGFHYARAMASWSAFVAWTGFGWDATTGALSVDLGRTDASTFWTVGSGWGTWTQTIEGDHLVGRVTVEEGDVALRSMAVAGITVPVSLREGSAEVRLDLPA</sequence>
<dbReference type="Gene3D" id="1.50.10.10">
    <property type="match status" value="1"/>
</dbReference>
<evidence type="ECO:0000259" key="2">
    <source>
        <dbReference type="Pfam" id="PF12215"/>
    </source>
</evidence>
<dbReference type="RefSeq" id="WP_192751016.1">
    <property type="nucleotide sequence ID" value="NZ_BAABJL010000151.1"/>
</dbReference>
<dbReference type="GO" id="GO:0004553">
    <property type="term" value="F:hydrolase activity, hydrolyzing O-glycosyl compounds"/>
    <property type="evidence" value="ECO:0007669"/>
    <property type="project" value="InterPro"/>
</dbReference>
<dbReference type="PANTHER" id="PTHR12654:SF0">
    <property type="entry name" value="NON-LYSOSOMAL GLUCOSYLCERAMIDASE"/>
    <property type="match status" value="1"/>
</dbReference>